<feature type="region of interest" description="Disordered" evidence="1">
    <location>
        <begin position="243"/>
        <end position="273"/>
    </location>
</feature>
<accession>V5WEM2</accession>
<dbReference type="PANTHER" id="PTHR34475">
    <property type="match status" value="1"/>
</dbReference>
<evidence type="ECO:0000256" key="1">
    <source>
        <dbReference type="SAM" id="MobiDB-lite"/>
    </source>
</evidence>
<dbReference type="KEGG" id="slr:L21SP2_0167"/>
<feature type="compositionally biased region" description="Polar residues" evidence="1">
    <location>
        <begin position="130"/>
        <end position="142"/>
    </location>
</feature>
<dbReference type="InterPro" id="IPR001387">
    <property type="entry name" value="Cro/C1-type_HTH"/>
</dbReference>
<dbReference type="RefSeq" id="WP_024266544.1">
    <property type="nucleotide sequence ID" value="NC_023035.1"/>
</dbReference>
<dbReference type="SUPFAM" id="SSF47413">
    <property type="entry name" value="lambda repressor-like DNA-binding domains"/>
    <property type="match status" value="1"/>
</dbReference>
<dbReference type="AlphaFoldDB" id="V5WEM2"/>
<reference evidence="3 4" key="1">
    <citation type="journal article" date="2015" name="Stand. Genomic Sci.">
        <title>Complete genome sequence and description of Salinispira pacifica gen. nov., sp. nov., a novel spirochaete isolated form a hypersaline microbial mat.</title>
        <authorList>
            <person name="Ben Hania W."/>
            <person name="Joseph M."/>
            <person name="Schumann P."/>
            <person name="Bunk B."/>
            <person name="Fiebig A."/>
            <person name="Sproer C."/>
            <person name="Klenk H.P."/>
            <person name="Fardeau M.L."/>
            <person name="Spring S."/>
        </authorList>
    </citation>
    <scope>NUCLEOTIDE SEQUENCE [LARGE SCALE GENOMIC DNA]</scope>
    <source>
        <strain evidence="3 4">L21-RPul-D2</strain>
    </source>
</reference>
<sequence>MSMESIGEKLTQQREQRSISIDQAARETHIAKRFLEALENEHFDTFPGESYLIGFLRNYGDYLELDSDELISLYKNTQIQEQPSPIDELLDTKPKPNYPLIISILVAVTVIAGGAFLLAGLGSGSGGRTADNNTASARQQSESPERDIRETVSFNSEILEQEFSPMTAVEVSVGDEQYRIEIGEITSPLLLHSDRETLELSPNEISLVDMDGDETPDIRVMLKSFLDNGNPVIRFDRIIAGTNAQTPNSPATEAAAQESLVNPGRSIEPSRERPVQQLTGLTDTGANLLVEAIFRGPVMFRFMNADGEIQQRMYGSGERFQTEISDDGYFWISNAGKLQFSVNGQNIRLGSDGQPRAFQIRKTPEGTELAPLY</sequence>
<keyword evidence="2" id="KW-0812">Transmembrane</keyword>
<keyword evidence="4" id="KW-1185">Reference proteome</keyword>
<dbReference type="OrthoDB" id="9797543at2"/>
<name>V5WEM2_9SPIO</name>
<dbReference type="Gene3D" id="1.10.260.40">
    <property type="entry name" value="lambda repressor-like DNA-binding domains"/>
    <property type="match status" value="1"/>
</dbReference>
<dbReference type="GO" id="GO:0003677">
    <property type="term" value="F:DNA binding"/>
    <property type="evidence" value="ECO:0007669"/>
    <property type="project" value="InterPro"/>
</dbReference>
<evidence type="ECO:0000313" key="3">
    <source>
        <dbReference type="EMBL" id="AHC13611.1"/>
    </source>
</evidence>
<dbReference type="Pfam" id="PF13413">
    <property type="entry name" value="HTH_25"/>
    <property type="match status" value="1"/>
</dbReference>
<dbReference type="HOGENOM" id="CLU_743750_0_0_12"/>
<dbReference type="STRING" id="1307761.L21SP2_0167"/>
<dbReference type="CDD" id="cd00093">
    <property type="entry name" value="HTH_XRE"/>
    <property type="match status" value="1"/>
</dbReference>
<proteinExistence type="predicted"/>
<dbReference type="PANTHER" id="PTHR34475:SF1">
    <property type="entry name" value="CYTOSKELETON PROTEIN RODZ"/>
    <property type="match status" value="1"/>
</dbReference>
<feature type="transmembrane region" description="Helical" evidence="2">
    <location>
        <begin position="98"/>
        <end position="119"/>
    </location>
</feature>
<gene>
    <name evidence="3" type="ORF">L21SP2_0167</name>
</gene>
<dbReference type="EMBL" id="CP006939">
    <property type="protein sequence ID" value="AHC13611.1"/>
    <property type="molecule type" value="Genomic_DNA"/>
</dbReference>
<evidence type="ECO:0000256" key="2">
    <source>
        <dbReference type="SAM" id="Phobius"/>
    </source>
</evidence>
<dbReference type="eggNOG" id="COG1426">
    <property type="taxonomic scope" value="Bacteria"/>
</dbReference>
<feature type="region of interest" description="Disordered" evidence="1">
    <location>
        <begin position="127"/>
        <end position="148"/>
    </location>
</feature>
<protein>
    <recommendedName>
        <fullName evidence="5">DUF4115 domain-containing protein</fullName>
    </recommendedName>
</protein>
<dbReference type="InterPro" id="IPR010982">
    <property type="entry name" value="Lambda_DNA-bd_dom_sf"/>
</dbReference>
<organism evidence="3 4">
    <name type="scientific">Salinispira pacifica</name>
    <dbReference type="NCBI Taxonomy" id="1307761"/>
    <lineage>
        <taxon>Bacteria</taxon>
        <taxon>Pseudomonadati</taxon>
        <taxon>Spirochaetota</taxon>
        <taxon>Spirochaetia</taxon>
        <taxon>Spirochaetales</taxon>
        <taxon>Spirochaetaceae</taxon>
        <taxon>Salinispira</taxon>
    </lineage>
</organism>
<keyword evidence="2" id="KW-1133">Transmembrane helix</keyword>
<evidence type="ECO:0008006" key="5">
    <source>
        <dbReference type="Google" id="ProtNLM"/>
    </source>
</evidence>
<dbReference type="InterPro" id="IPR050400">
    <property type="entry name" value="Bact_Cytoskel_RodZ"/>
</dbReference>
<keyword evidence="2" id="KW-0472">Membrane</keyword>
<evidence type="ECO:0000313" key="4">
    <source>
        <dbReference type="Proteomes" id="UP000018680"/>
    </source>
</evidence>
<dbReference type="Proteomes" id="UP000018680">
    <property type="component" value="Chromosome"/>
</dbReference>